<gene>
    <name evidence="2" type="ORF">D915_009266</name>
</gene>
<name>A0A2H1BVT6_FASHE</name>
<evidence type="ECO:0008006" key="4">
    <source>
        <dbReference type="Google" id="ProtNLM"/>
    </source>
</evidence>
<dbReference type="AlphaFoldDB" id="A0A2H1BVT6"/>
<reference evidence="2" key="1">
    <citation type="submission" date="2019-03" db="EMBL/GenBank/DDBJ databases">
        <title>Improved annotation for the trematode Fasciola hepatica.</title>
        <authorList>
            <person name="Choi Y.-J."/>
            <person name="Martin J."/>
            <person name="Mitreva M."/>
        </authorList>
    </citation>
    <scope>NUCLEOTIDE SEQUENCE [LARGE SCALE GENOMIC DNA]</scope>
</reference>
<feature type="compositionally biased region" description="Acidic residues" evidence="1">
    <location>
        <begin position="12"/>
        <end position="32"/>
    </location>
</feature>
<feature type="compositionally biased region" description="Acidic residues" evidence="1">
    <location>
        <begin position="77"/>
        <end position="86"/>
    </location>
</feature>
<feature type="region of interest" description="Disordered" evidence="1">
    <location>
        <begin position="1"/>
        <end position="89"/>
    </location>
</feature>
<protein>
    <recommendedName>
        <fullName evidence="4">ISXO2-like transposase domain-containing protein</fullName>
    </recommendedName>
</protein>
<proteinExistence type="predicted"/>
<accession>A0A2H1BVT6</accession>
<organism evidence="2 3">
    <name type="scientific">Fasciola hepatica</name>
    <name type="common">Liver fluke</name>
    <dbReference type="NCBI Taxonomy" id="6192"/>
    <lineage>
        <taxon>Eukaryota</taxon>
        <taxon>Metazoa</taxon>
        <taxon>Spiralia</taxon>
        <taxon>Lophotrochozoa</taxon>
        <taxon>Platyhelminthes</taxon>
        <taxon>Trematoda</taxon>
        <taxon>Digenea</taxon>
        <taxon>Plagiorchiida</taxon>
        <taxon>Echinostomata</taxon>
        <taxon>Echinostomatoidea</taxon>
        <taxon>Fasciolidae</taxon>
        <taxon>Fasciola</taxon>
    </lineage>
</organism>
<feature type="compositionally biased region" description="Polar residues" evidence="1">
    <location>
        <begin position="56"/>
        <end position="73"/>
    </location>
</feature>
<dbReference type="PANTHER" id="PTHR47163:SF2">
    <property type="entry name" value="SI:DKEY-17M8.2"/>
    <property type="match status" value="1"/>
</dbReference>
<evidence type="ECO:0000313" key="2">
    <source>
        <dbReference type="EMBL" id="THD19825.1"/>
    </source>
</evidence>
<evidence type="ECO:0000256" key="1">
    <source>
        <dbReference type="SAM" id="MobiDB-lite"/>
    </source>
</evidence>
<comment type="caution">
    <text evidence="2">The sequence shown here is derived from an EMBL/GenBank/DDBJ whole genome shotgun (WGS) entry which is preliminary data.</text>
</comment>
<evidence type="ECO:0000313" key="3">
    <source>
        <dbReference type="Proteomes" id="UP000230066"/>
    </source>
</evidence>
<sequence>MPRAKHAMSSSAEDEQFYTEEFEISESDEEDASPQPIQQESPVGNVLEEPNDILEFNSSMNTPPFQGGLLQTSDTDDKNDDAEDGDLWPIPSTLSSAAFTSLEANDKKKVRICRKPFLFEDQWTSEPITKEAFRTFVLDQTRLLIWLAERRLIANESYCLHCPRPISMLLQKEISHGDNYNWRCRKCSKRATLRVRSVFDKLKSSLDILVYLMYMWTHGYSFEEMCTETGASPNVISTFLNRLRAVCSWHLKRETDRLEGVIEIAEGAYLDPPRICALAGVERFGNKCFLIRLPQERCNQKLLIRFIRHRVMPGSTIITSDWPGYKPLGDLPEGYAHLVADPERNVTIQKADELLEQLAVFIDEMQTDCREQFSSILDEFVWRRVCTEGRLDKVCYILSHLYNVS</sequence>
<dbReference type="Proteomes" id="UP000230066">
    <property type="component" value="Unassembled WGS sequence"/>
</dbReference>
<dbReference type="EMBL" id="JXXN02005553">
    <property type="protein sequence ID" value="THD19825.1"/>
    <property type="molecule type" value="Genomic_DNA"/>
</dbReference>
<dbReference type="PANTHER" id="PTHR47163">
    <property type="entry name" value="DDE_TNP_IS1595 DOMAIN-CONTAINING PROTEIN"/>
    <property type="match status" value="1"/>
</dbReference>
<dbReference type="InterPro" id="IPR053164">
    <property type="entry name" value="IS1016-like_transposase"/>
</dbReference>
<keyword evidence="3" id="KW-1185">Reference proteome</keyword>